<name>A0ACC5XJG9_PANGG</name>
<organism evidence="1 2">
    <name type="scientific">Pangasianodon gigas</name>
    <name type="common">Mekong giant catfish</name>
    <name type="synonym">Pangasius gigas</name>
    <dbReference type="NCBI Taxonomy" id="30993"/>
    <lineage>
        <taxon>Eukaryota</taxon>
        <taxon>Metazoa</taxon>
        <taxon>Chordata</taxon>
        <taxon>Craniata</taxon>
        <taxon>Vertebrata</taxon>
        <taxon>Euteleostomi</taxon>
        <taxon>Actinopterygii</taxon>
        <taxon>Neopterygii</taxon>
        <taxon>Teleostei</taxon>
        <taxon>Ostariophysi</taxon>
        <taxon>Siluriformes</taxon>
        <taxon>Pangasiidae</taxon>
        <taxon>Pangasianodon</taxon>
    </lineage>
</organism>
<protein>
    <submittedName>
        <fullName evidence="1">Uncharacterized protein</fullName>
    </submittedName>
</protein>
<comment type="caution">
    <text evidence="1">The sequence shown here is derived from an EMBL/GenBank/DDBJ whole genome shotgun (WGS) entry which is preliminary data.</text>
</comment>
<dbReference type="Proteomes" id="UP000829447">
    <property type="component" value="Linkage Group LG22"/>
</dbReference>
<reference evidence="1 2" key="1">
    <citation type="journal article" date="2022" name="bioRxiv">
        <title>An ancient truncated duplication of the anti-Mullerian hormone receptor type 2 gene is a potential conserved master sex determinant in the Pangasiidae catfish family.</title>
        <authorList>
            <person name="Wen M."/>
            <person name="Pan Q."/>
            <person name="Jouanno E."/>
            <person name="Montfort J."/>
            <person name="Zahm M."/>
            <person name="Cabau C."/>
            <person name="Klopp C."/>
            <person name="Iampietro C."/>
            <person name="Roques C."/>
            <person name="Bouchez O."/>
            <person name="Castinel A."/>
            <person name="Donnadieu C."/>
            <person name="Parrinello H."/>
            <person name="Poncet C."/>
            <person name="Belmonte E."/>
            <person name="Gautier V."/>
            <person name="Avarre J.-C."/>
            <person name="Dugue R."/>
            <person name="Gustiano R."/>
            <person name="Ha T.T.T."/>
            <person name="Campet M."/>
            <person name="Sriphairoj K."/>
            <person name="Ribolli J."/>
            <person name="de Almeida F.L."/>
            <person name="Desvignes T."/>
            <person name="Postlethwait J.H."/>
            <person name="Bucao C.F."/>
            <person name="Robinson-Rechavi M."/>
            <person name="Bobe J."/>
            <person name="Herpin A."/>
            <person name="Guiguen Y."/>
        </authorList>
    </citation>
    <scope>NUCLEOTIDE SEQUENCE [LARGE SCALE GENOMIC DNA]</scope>
    <source>
        <strain evidence="1">YG-Dec2019</strain>
    </source>
</reference>
<proteinExistence type="predicted"/>
<accession>A0ACC5XJG9</accession>
<gene>
    <name evidence="1" type="ORF">PGIGA_G00133630</name>
</gene>
<evidence type="ECO:0000313" key="2">
    <source>
        <dbReference type="Proteomes" id="UP000829447"/>
    </source>
</evidence>
<keyword evidence="2" id="KW-1185">Reference proteome</keyword>
<sequence>MQELYEYGGRLCNELVVVLERCVGVCWRGLHPDAYLIHRLYDLPPYSTPTVPSYTDPLFTDSTTYPLTVTADLIEYLKERSLWVYMIDDSKGQSPTTYLAKTPVPLQALITGRPIKGSYVLRDPAGVPRGIVRVHIQWRYPFQSPEALSGPTQKRKTERDGKRLKNIEDKTQLSPRSIAKLRPGPSNLPLKMHSPARSEQPQFPTPKLPPREPGAKWIHFPIYNQTCHTRSFNHSLNMPDSDHTSTSSKQRSSRHHSKAMEQEDKEKGQEESQSVSLRDQLDSVLESLESTTTSDSDIIIPQPQRHVKEGYRLKVEILSLLFDPSSSVALDQSVKQVYVEYRLSGIPMETTETPMSLQKPTEGEEIHFNFSRVIHVDTMEAAPLRQYLYTILERTDAKQGRLKFTVVSEPLNEEDECVDVGHAYLDLQELLLTGNDVIERQIDIVRMDGDQEVVGRLRVSLEAAQALTGISWEYPN</sequence>
<dbReference type="EMBL" id="CM040475">
    <property type="protein sequence ID" value="MCI4391392.1"/>
    <property type="molecule type" value="Genomic_DNA"/>
</dbReference>
<evidence type="ECO:0000313" key="1">
    <source>
        <dbReference type="EMBL" id="MCI4391392.1"/>
    </source>
</evidence>